<name>A0ABD3XN80_SINWO</name>
<comment type="caution">
    <text evidence="2">The sequence shown here is derived from an EMBL/GenBank/DDBJ whole genome shotgun (WGS) entry which is preliminary data.</text>
</comment>
<evidence type="ECO:0000313" key="3">
    <source>
        <dbReference type="Proteomes" id="UP001634394"/>
    </source>
</evidence>
<dbReference type="Proteomes" id="UP001634394">
    <property type="component" value="Unassembled WGS sequence"/>
</dbReference>
<accession>A0ABD3XN80</accession>
<feature type="signal peptide" evidence="1">
    <location>
        <begin position="1"/>
        <end position="23"/>
    </location>
</feature>
<dbReference type="EMBL" id="JBJQND010000002">
    <property type="protein sequence ID" value="KAL3886408.1"/>
    <property type="molecule type" value="Genomic_DNA"/>
</dbReference>
<feature type="chain" id="PRO_5044779659" evidence="1">
    <location>
        <begin position="24"/>
        <end position="126"/>
    </location>
</feature>
<organism evidence="2 3">
    <name type="scientific">Sinanodonta woodiana</name>
    <name type="common">Chinese pond mussel</name>
    <name type="synonym">Anodonta woodiana</name>
    <dbReference type="NCBI Taxonomy" id="1069815"/>
    <lineage>
        <taxon>Eukaryota</taxon>
        <taxon>Metazoa</taxon>
        <taxon>Spiralia</taxon>
        <taxon>Lophotrochozoa</taxon>
        <taxon>Mollusca</taxon>
        <taxon>Bivalvia</taxon>
        <taxon>Autobranchia</taxon>
        <taxon>Heteroconchia</taxon>
        <taxon>Palaeoheterodonta</taxon>
        <taxon>Unionida</taxon>
        <taxon>Unionoidea</taxon>
        <taxon>Unionidae</taxon>
        <taxon>Unioninae</taxon>
        <taxon>Sinanodonta</taxon>
    </lineage>
</organism>
<dbReference type="AlphaFoldDB" id="A0ABD3XN80"/>
<reference evidence="2 3" key="1">
    <citation type="submission" date="2024-11" db="EMBL/GenBank/DDBJ databases">
        <title>Chromosome-level genome assembly of the freshwater bivalve Anodonta woodiana.</title>
        <authorList>
            <person name="Chen X."/>
        </authorList>
    </citation>
    <scope>NUCLEOTIDE SEQUENCE [LARGE SCALE GENOMIC DNA]</scope>
    <source>
        <strain evidence="2">MN2024</strain>
        <tissue evidence="2">Gills</tissue>
    </source>
</reference>
<evidence type="ECO:0000256" key="1">
    <source>
        <dbReference type="SAM" id="SignalP"/>
    </source>
</evidence>
<evidence type="ECO:0000313" key="2">
    <source>
        <dbReference type="EMBL" id="KAL3886408.1"/>
    </source>
</evidence>
<gene>
    <name evidence="2" type="ORF">ACJMK2_026406</name>
</gene>
<sequence>MEKKLVVAFYVFYSVCCCVFVESVHDRVEDFAERKLEDCHDMLKELVICLRSRSLMLEKLRDCDSALEQAVLCLSHEQYDDYFRPDQSVFLQQALSLEKRGLGRCIHNCLQGRGRMNFIQCKSMCH</sequence>
<keyword evidence="1" id="KW-0732">Signal</keyword>
<protein>
    <submittedName>
        <fullName evidence="2">Uncharacterized protein</fullName>
    </submittedName>
</protein>
<keyword evidence="3" id="KW-1185">Reference proteome</keyword>
<proteinExistence type="predicted"/>